<protein>
    <submittedName>
        <fullName evidence="7">Na(+)/H(+) antiporter subunit E</fullName>
    </submittedName>
</protein>
<keyword evidence="8" id="KW-1185">Reference proteome</keyword>
<dbReference type="RefSeq" id="WP_094090780.1">
    <property type="nucleotide sequence ID" value="NZ_CP016397.1"/>
</dbReference>
<reference evidence="7 8" key="1">
    <citation type="submission" date="2016-07" db="EMBL/GenBank/DDBJ databases">
        <authorList>
            <person name="Hassler H."/>
        </authorList>
    </citation>
    <scope>NUCLEOTIDE SEQUENCE [LARGE SCALE GENOMIC DNA]</scope>
    <source>
        <strain evidence="7 8">CDC-D5610</strain>
    </source>
</reference>
<dbReference type="EMBL" id="CP016397">
    <property type="protein sequence ID" value="ASQ45751.1"/>
    <property type="molecule type" value="Genomic_DNA"/>
</dbReference>
<evidence type="ECO:0000256" key="3">
    <source>
        <dbReference type="ARBA" id="ARBA00022475"/>
    </source>
</evidence>
<dbReference type="GO" id="GO:0005886">
    <property type="term" value="C:plasma membrane"/>
    <property type="evidence" value="ECO:0007669"/>
    <property type="project" value="UniProtKB-SubCell"/>
</dbReference>
<evidence type="ECO:0000256" key="6">
    <source>
        <dbReference type="ARBA" id="ARBA00023136"/>
    </source>
</evidence>
<keyword evidence="3" id="KW-1003">Cell membrane</keyword>
<dbReference type="PANTHER" id="PTHR34584">
    <property type="entry name" value="NA(+)/H(+) ANTIPORTER SUBUNIT E1"/>
    <property type="match status" value="1"/>
</dbReference>
<proteinExistence type="inferred from homology"/>
<organism evidence="7 8">
    <name type="scientific">Legionella clemsonensis</name>
    <dbReference type="NCBI Taxonomy" id="1867846"/>
    <lineage>
        <taxon>Bacteria</taxon>
        <taxon>Pseudomonadati</taxon>
        <taxon>Pseudomonadota</taxon>
        <taxon>Gammaproteobacteria</taxon>
        <taxon>Legionellales</taxon>
        <taxon>Legionellaceae</taxon>
        <taxon>Legionella</taxon>
    </lineage>
</organism>
<evidence type="ECO:0000256" key="4">
    <source>
        <dbReference type="ARBA" id="ARBA00022692"/>
    </source>
</evidence>
<dbReference type="InterPro" id="IPR002758">
    <property type="entry name" value="Cation_antiport_E"/>
</dbReference>
<dbReference type="AlphaFoldDB" id="A0A222P1R0"/>
<dbReference type="Pfam" id="PF01899">
    <property type="entry name" value="MNHE"/>
    <property type="match status" value="1"/>
</dbReference>
<dbReference type="GO" id="GO:0008324">
    <property type="term" value="F:monoatomic cation transmembrane transporter activity"/>
    <property type="evidence" value="ECO:0007669"/>
    <property type="project" value="InterPro"/>
</dbReference>
<comment type="similarity">
    <text evidence="2">Belongs to the CPA3 antiporters (TC 2.A.63) subunit E family.</text>
</comment>
<evidence type="ECO:0000313" key="8">
    <source>
        <dbReference type="Proteomes" id="UP000201728"/>
    </source>
</evidence>
<sequence length="115" mass="13420">MNYFLKPLFKPIKLTRFIFYVLWEILIANLRVAYHVITPGLSARPGVIAIPLDCKTALEITWFANIISLTPGTLVLDISAEKKEIYVHAMFVDDRDYLKKSIKYRFEQPILELFQ</sequence>
<evidence type="ECO:0000313" key="7">
    <source>
        <dbReference type="EMBL" id="ASQ45751.1"/>
    </source>
</evidence>
<name>A0A222P1R0_9GAMM</name>
<evidence type="ECO:0000256" key="5">
    <source>
        <dbReference type="ARBA" id="ARBA00022989"/>
    </source>
</evidence>
<keyword evidence="4" id="KW-0812">Transmembrane</keyword>
<dbReference type="OrthoDB" id="9807187at2"/>
<dbReference type="KEGG" id="lcd:clem_05980"/>
<dbReference type="PANTHER" id="PTHR34584:SF1">
    <property type="entry name" value="NA(+)_H(+) ANTIPORTER SUBUNIT E1"/>
    <property type="match status" value="1"/>
</dbReference>
<accession>A0A222P1R0</accession>
<evidence type="ECO:0000256" key="1">
    <source>
        <dbReference type="ARBA" id="ARBA00004651"/>
    </source>
</evidence>
<keyword evidence="6" id="KW-0472">Membrane</keyword>
<comment type="subcellular location">
    <subcellularLocation>
        <location evidence="1">Cell membrane</location>
        <topology evidence="1">Multi-pass membrane protein</topology>
    </subcellularLocation>
</comment>
<evidence type="ECO:0000256" key="2">
    <source>
        <dbReference type="ARBA" id="ARBA00006228"/>
    </source>
</evidence>
<keyword evidence="5" id="KW-1133">Transmembrane helix</keyword>
<dbReference type="Proteomes" id="UP000201728">
    <property type="component" value="Chromosome"/>
</dbReference>
<gene>
    <name evidence="7" type="primary">mrpE</name>
    <name evidence="7" type="ORF">clem_05980</name>
</gene>